<dbReference type="InterPro" id="IPR000014">
    <property type="entry name" value="PAS"/>
</dbReference>
<dbReference type="InterPro" id="IPR027417">
    <property type="entry name" value="P-loop_NTPase"/>
</dbReference>
<dbReference type="InterPro" id="IPR058031">
    <property type="entry name" value="AAA_lid_NorR"/>
</dbReference>
<dbReference type="PROSITE" id="PS50112">
    <property type="entry name" value="PAS"/>
    <property type="match status" value="1"/>
</dbReference>
<name>A0ABZ3IEL8_9FIRM</name>
<keyword evidence="3" id="KW-0805">Transcription regulation</keyword>
<dbReference type="Pfam" id="PF02954">
    <property type="entry name" value="HTH_8"/>
    <property type="match status" value="1"/>
</dbReference>
<dbReference type="Pfam" id="PF25601">
    <property type="entry name" value="AAA_lid_14"/>
    <property type="match status" value="1"/>
</dbReference>
<dbReference type="PANTHER" id="PTHR32071:SF74">
    <property type="entry name" value="TRANSCRIPTIONAL ACTIVATOR ROCR"/>
    <property type="match status" value="1"/>
</dbReference>
<dbReference type="SMART" id="SM00382">
    <property type="entry name" value="AAA"/>
    <property type="match status" value="1"/>
</dbReference>
<keyword evidence="4" id="KW-0238">DNA-binding</keyword>
<dbReference type="Gene3D" id="1.10.8.60">
    <property type="match status" value="1"/>
</dbReference>
<dbReference type="SUPFAM" id="SSF52540">
    <property type="entry name" value="P-loop containing nucleoside triphosphate hydrolases"/>
    <property type="match status" value="1"/>
</dbReference>
<evidence type="ECO:0000313" key="9">
    <source>
        <dbReference type="Proteomes" id="UP000216752"/>
    </source>
</evidence>
<evidence type="ECO:0000256" key="2">
    <source>
        <dbReference type="ARBA" id="ARBA00022840"/>
    </source>
</evidence>
<dbReference type="Gene3D" id="3.40.50.300">
    <property type="entry name" value="P-loop containing nucleotide triphosphate hydrolases"/>
    <property type="match status" value="1"/>
</dbReference>
<dbReference type="InterPro" id="IPR025944">
    <property type="entry name" value="Sigma_54_int_dom_CS"/>
</dbReference>
<dbReference type="PROSITE" id="PS00676">
    <property type="entry name" value="SIGMA54_INTERACT_2"/>
    <property type="match status" value="1"/>
</dbReference>
<sequence length="548" mass="62051">MLDLIIKLDVELRIKTVQRVGEHAALYEENSYAGLIDQEIDHVLGGALTEHGMVELNNKFYRYQCIVETAGKVLYLSSDGILLDFYKQIFQHMSEGVQIYDRNGYFLFANPASEALEGYDSLAYQGKHLLDIYDVNEEYSTVLTILRTKKPVANRCDRFKTKKGTTLTTINFGYPLFVDNNLYGAVVFESDLSVLKRLEKRTFNLEAYIGSTVPDGQAAMYTFDDIVHQADNMKDVIHFAKKVSLTDSAILIVGATGTGKELVAQGIHSFSSRRYRPFIDINCSAVPGNLFESIFFGTEKGAFTGSVSKPGLFETANGGTIFLDEVNSISPEIQVKLLRVLQEKRFQRIGGSKYIQCDVRIISAANEDLNALMQQQKIRMDFYYRISTIKIDLPALKDRNQDSLLLAQNFLCELCKQYSRELLTIAEEVLAVFQQYDWPGNVRELHHVIEYAFNRAADDASIVTLDCLPDYLRPLERLGCITQPELAAKVYATEGTGTFDEHMERFEYELIFQTLAANDGNITHSAQQLGMSRQSLQYRMKKLQLYGS</sequence>
<accession>A0ABZ3IEL8</accession>
<reference evidence="8" key="1">
    <citation type="submission" date="2024-05" db="EMBL/GenBank/DDBJ databases">
        <title>Isolation and characterization of Sporomusa carbonis sp. nov., a carboxydotrophic hydrogenogen in the genus of Sporomusa isolated from a charcoal burning pile.</title>
        <authorList>
            <person name="Boeer T."/>
            <person name="Rosenbaum F."/>
            <person name="Eysell L."/>
            <person name="Mueller V."/>
            <person name="Daniel R."/>
            <person name="Poehlein A."/>
        </authorList>
    </citation>
    <scope>NUCLEOTIDE SEQUENCE [LARGE SCALE GENOMIC DNA]</scope>
    <source>
        <strain evidence="8">DSM 10669</strain>
    </source>
</reference>
<keyword evidence="5" id="KW-0804">Transcription</keyword>
<evidence type="ECO:0000256" key="1">
    <source>
        <dbReference type="ARBA" id="ARBA00022741"/>
    </source>
</evidence>
<dbReference type="CDD" id="cd00009">
    <property type="entry name" value="AAA"/>
    <property type="match status" value="1"/>
</dbReference>
<protein>
    <submittedName>
        <fullName evidence="8">Arginine utilization regulatory protein RocR</fullName>
    </submittedName>
</protein>
<feature type="domain" description="Sigma-54 factor interaction" evidence="6">
    <location>
        <begin position="226"/>
        <end position="454"/>
    </location>
</feature>
<evidence type="ECO:0000313" key="8">
    <source>
        <dbReference type="EMBL" id="XFO64144.1"/>
    </source>
</evidence>
<dbReference type="Pfam" id="PF00158">
    <property type="entry name" value="Sigma54_activat"/>
    <property type="match status" value="1"/>
</dbReference>
<dbReference type="SUPFAM" id="SSF55785">
    <property type="entry name" value="PYP-like sensor domain (PAS domain)"/>
    <property type="match status" value="1"/>
</dbReference>
<dbReference type="InterPro" id="IPR009057">
    <property type="entry name" value="Homeodomain-like_sf"/>
</dbReference>
<dbReference type="PROSITE" id="PS50045">
    <property type="entry name" value="SIGMA54_INTERACT_4"/>
    <property type="match status" value="1"/>
</dbReference>
<dbReference type="InterPro" id="IPR025943">
    <property type="entry name" value="Sigma_54_int_dom_ATP-bd_2"/>
</dbReference>
<dbReference type="SUPFAM" id="SSF46689">
    <property type="entry name" value="Homeodomain-like"/>
    <property type="match status" value="1"/>
</dbReference>
<dbReference type="Gene3D" id="1.10.10.60">
    <property type="entry name" value="Homeodomain-like"/>
    <property type="match status" value="1"/>
</dbReference>
<dbReference type="PRINTS" id="PR01590">
    <property type="entry name" value="HTHFIS"/>
</dbReference>
<dbReference type="InterPro" id="IPR035965">
    <property type="entry name" value="PAS-like_dom_sf"/>
</dbReference>
<gene>
    <name evidence="8" type="primary">rocR_1</name>
    <name evidence="8" type="ORF">SPSIL_002340</name>
</gene>
<evidence type="ECO:0000256" key="4">
    <source>
        <dbReference type="ARBA" id="ARBA00023125"/>
    </source>
</evidence>
<dbReference type="EMBL" id="CP155573">
    <property type="protein sequence ID" value="XFO64144.1"/>
    <property type="molecule type" value="Genomic_DNA"/>
</dbReference>
<dbReference type="InterPro" id="IPR003593">
    <property type="entry name" value="AAA+_ATPase"/>
</dbReference>
<evidence type="ECO:0000259" key="7">
    <source>
        <dbReference type="PROSITE" id="PS50112"/>
    </source>
</evidence>
<dbReference type="InterPro" id="IPR002078">
    <property type="entry name" value="Sigma_54_int"/>
</dbReference>
<organism evidence="8 9">
    <name type="scientific">Sporomusa silvacetica DSM 10669</name>
    <dbReference type="NCBI Taxonomy" id="1123289"/>
    <lineage>
        <taxon>Bacteria</taxon>
        <taxon>Bacillati</taxon>
        <taxon>Bacillota</taxon>
        <taxon>Negativicutes</taxon>
        <taxon>Selenomonadales</taxon>
        <taxon>Sporomusaceae</taxon>
        <taxon>Sporomusa</taxon>
    </lineage>
</organism>
<dbReference type="Gene3D" id="3.30.450.20">
    <property type="entry name" value="PAS domain"/>
    <property type="match status" value="1"/>
</dbReference>
<dbReference type="PANTHER" id="PTHR32071">
    <property type="entry name" value="TRANSCRIPTIONAL REGULATORY PROTEIN"/>
    <property type="match status" value="1"/>
</dbReference>
<keyword evidence="1" id="KW-0547">Nucleotide-binding</keyword>
<dbReference type="InterPro" id="IPR002197">
    <property type="entry name" value="HTH_Fis"/>
</dbReference>
<dbReference type="SMART" id="SM00091">
    <property type="entry name" value="PAS"/>
    <property type="match status" value="1"/>
</dbReference>
<proteinExistence type="predicted"/>
<feature type="domain" description="PAS" evidence="7">
    <location>
        <begin position="82"/>
        <end position="135"/>
    </location>
</feature>
<dbReference type="NCBIfam" id="TIGR00229">
    <property type="entry name" value="sensory_box"/>
    <property type="match status" value="1"/>
</dbReference>
<keyword evidence="2" id="KW-0067">ATP-binding</keyword>
<dbReference type="Proteomes" id="UP000216752">
    <property type="component" value="Chromosome"/>
</dbReference>
<evidence type="ECO:0000256" key="5">
    <source>
        <dbReference type="ARBA" id="ARBA00023163"/>
    </source>
</evidence>
<dbReference type="PROSITE" id="PS00688">
    <property type="entry name" value="SIGMA54_INTERACT_3"/>
    <property type="match status" value="1"/>
</dbReference>
<evidence type="ECO:0000259" key="6">
    <source>
        <dbReference type="PROSITE" id="PS50045"/>
    </source>
</evidence>
<evidence type="ECO:0000256" key="3">
    <source>
        <dbReference type="ARBA" id="ARBA00023015"/>
    </source>
</evidence>
<keyword evidence="9" id="KW-1185">Reference proteome</keyword>